<feature type="region of interest" description="Disordered" evidence="1">
    <location>
        <begin position="64"/>
        <end position="89"/>
    </location>
</feature>
<dbReference type="eggNOG" id="COG1251">
    <property type="taxonomic scope" value="Bacteria"/>
</dbReference>
<reference evidence="3 4" key="2">
    <citation type="journal article" date="2011" name="J. Bacteriol.">
        <title>Genomes of three methylotrophs from a single niche uncover genetic and metabolic divergence of Methylophilaceae.</title>
        <authorList>
            <person name="Lapidus A."/>
            <person name="Clum A."/>
            <person name="Labutti K."/>
            <person name="Kaluzhnaya M.G."/>
            <person name="Lim S."/>
            <person name="Beck D.A."/>
            <person name="Glavina Del Rio T."/>
            <person name="Nolan M."/>
            <person name="Mavromatis K."/>
            <person name="Huntemann M."/>
            <person name="Lucas S."/>
            <person name="Lidstrom M.E."/>
            <person name="Ivanova N."/>
            <person name="Chistoserdova L."/>
        </authorList>
    </citation>
    <scope>NUCLEOTIDE SEQUENCE [LARGE SCALE GENOMIC DNA]</scope>
    <source>
        <strain evidence="3 4">SIP3-4</strain>
    </source>
</reference>
<dbReference type="InterPro" id="IPR007419">
    <property type="entry name" value="BFD-like_2Fe2S-bd_dom"/>
</dbReference>
<protein>
    <submittedName>
        <fullName evidence="3">BFD domain protein (2Fe-2S)-binding domain protein</fullName>
    </submittedName>
</protein>
<dbReference type="HOGENOM" id="CLU_159205_5_0_4"/>
<dbReference type="RefSeq" id="WP_015829310.1">
    <property type="nucleotide sequence ID" value="NC_012969.1"/>
</dbReference>
<feature type="domain" description="BFD-like [2Fe-2S]-binding" evidence="2">
    <location>
        <begin position="13"/>
        <end position="60"/>
    </location>
</feature>
<dbReference type="STRING" id="582744.Msip34_0387"/>
<keyword evidence="4" id="KW-1185">Reference proteome</keyword>
<dbReference type="AlphaFoldDB" id="C6X915"/>
<evidence type="ECO:0000256" key="1">
    <source>
        <dbReference type="SAM" id="MobiDB-lite"/>
    </source>
</evidence>
<gene>
    <name evidence="3" type="ordered locus">Msip34_0387</name>
</gene>
<dbReference type="Pfam" id="PF04324">
    <property type="entry name" value="Fer2_BFD"/>
    <property type="match status" value="1"/>
</dbReference>
<feature type="compositionally biased region" description="Low complexity" evidence="1">
    <location>
        <begin position="66"/>
        <end position="89"/>
    </location>
</feature>
<dbReference type="InterPro" id="IPR041854">
    <property type="entry name" value="BFD-like_2Fe2S-bd_dom_sf"/>
</dbReference>
<evidence type="ECO:0000313" key="4">
    <source>
        <dbReference type="Proteomes" id="UP000002743"/>
    </source>
</evidence>
<dbReference type="Gene3D" id="1.10.10.1100">
    <property type="entry name" value="BFD-like [2Fe-2S]-binding domain"/>
    <property type="match status" value="1"/>
</dbReference>
<dbReference type="Proteomes" id="UP000002743">
    <property type="component" value="Chromosome"/>
</dbReference>
<proteinExistence type="predicted"/>
<dbReference type="OrthoDB" id="8537435at2"/>
<name>C6X915_METGS</name>
<dbReference type="EMBL" id="CP001674">
    <property type="protein sequence ID" value="ACT49635.1"/>
    <property type="molecule type" value="Genomic_DNA"/>
</dbReference>
<organism evidence="3 4">
    <name type="scientific">Methylovorus glucosotrophus (strain SIP3-4)</name>
    <dbReference type="NCBI Taxonomy" id="582744"/>
    <lineage>
        <taxon>Bacteria</taxon>
        <taxon>Pseudomonadati</taxon>
        <taxon>Pseudomonadota</taxon>
        <taxon>Betaproteobacteria</taxon>
        <taxon>Nitrosomonadales</taxon>
        <taxon>Methylophilaceae</taxon>
        <taxon>Methylovorus</taxon>
    </lineage>
</organism>
<evidence type="ECO:0000259" key="2">
    <source>
        <dbReference type="Pfam" id="PF04324"/>
    </source>
</evidence>
<dbReference type="KEGG" id="mei:Msip34_0387"/>
<reference evidence="4" key="1">
    <citation type="submission" date="2009-07" db="EMBL/GenBank/DDBJ databases">
        <title>Complete sequence of chromosome of Methylovorus sp. SIP3-4.</title>
        <authorList>
            <person name="Lucas S."/>
            <person name="Copeland A."/>
            <person name="Lapidus A."/>
            <person name="Glavina del Rio T."/>
            <person name="Tice H."/>
            <person name="Bruce D."/>
            <person name="Goodwin L."/>
            <person name="Pitluck S."/>
            <person name="Clum A."/>
            <person name="Larimer F."/>
            <person name="Land M."/>
            <person name="Hauser L."/>
            <person name="Kyrpides N."/>
            <person name="Mikhailova N."/>
            <person name="Kayluzhnaya M."/>
            <person name="Chistoserdova L."/>
        </authorList>
    </citation>
    <scope>NUCLEOTIDE SEQUENCE [LARGE SCALE GENOMIC DNA]</scope>
    <source>
        <strain evidence="4">SIP3-4</strain>
    </source>
</reference>
<sequence length="89" mass="9481">MTTDKDNPDNEVLCHCSGTKRGQIRALFLEGRDLEGISRWTGALTGCGGCEWDIEWYLKELKEEGAGAAPSSAAEPPAGDSPEAPAEES</sequence>
<accession>C6X915</accession>
<evidence type="ECO:0000313" key="3">
    <source>
        <dbReference type="EMBL" id="ACT49635.1"/>
    </source>
</evidence>